<organism evidence="2">
    <name type="scientific">freshwater metagenome</name>
    <dbReference type="NCBI Taxonomy" id="449393"/>
    <lineage>
        <taxon>unclassified sequences</taxon>
        <taxon>metagenomes</taxon>
        <taxon>ecological metagenomes</taxon>
    </lineage>
</organism>
<name>A0A6J6K4I3_9ZZZZ</name>
<dbReference type="InterPro" id="IPR032710">
    <property type="entry name" value="NTF2-like_dom_sf"/>
</dbReference>
<dbReference type="Gene3D" id="3.10.450.50">
    <property type="match status" value="1"/>
</dbReference>
<dbReference type="EMBL" id="CAEZWJ010000002">
    <property type="protein sequence ID" value="CAB4643738.1"/>
    <property type="molecule type" value="Genomic_DNA"/>
</dbReference>
<gene>
    <name evidence="1" type="ORF">UFOPK2086_00038</name>
    <name evidence="2" type="ORF">UFOPK2214_00093</name>
</gene>
<evidence type="ECO:0000313" key="2">
    <source>
        <dbReference type="EMBL" id="CAB4643738.1"/>
    </source>
</evidence>
<dbReference type="EMBL" id="CAEZVQ010000002">
    <property type="protein sequence ID" value="CAB4626116.1"/>
    <property type="molecule type" value="Genomic_DNA"/>
</dbReference>
<dbReference type="AlphaFoldDB" id="A0A6J6K4I3"/>
<proteinExistence type="predicted"/>
<dbReference type="SUPFAM" id="SSF54427">
    <property type="entry name" value="NTF2-like"/>
    <property type="match status" value="1"/>
</dbReference>
<sequence>MIEHVVEQWHAYMKGQLPNGLDDLLDDDCVFLSPIVFSPQKGKTLTKLYLMAASQTLPGEKNGSADASSPKDDSKKFRYTKEVMSGNNAVLEFETYVEGKYVNGVDIITCNDAGKIIEFRVMIRPLQAVNLVHQQMGAMLEKMK</sequence>
<evidence type="ECO:0000313" key="1">
    <source>
        <dbReference type="EMBL" id="CAB4626116.1"/>
    </source>
</evidence>
<reference evidence="2" key="1">
    <citation type="submission" date="2020-05" db="EMBL/GenBank/DDBJ databases">
        <authorList>
            <person name="Chiriac C."/>
            <person name="Salcher M."/>
            <person name="Ghai R."/>
            <person name="Kavagutti S V."/>
        </authorList>
    </citation>
    <scope>NUCLEOTIDE SEQUENCE</scope>
</reference>
<accession>A0A6J6K4I3</accession>
<protein>
    <submittedName>
        <fullName evidence="2">Unannotated protein</fullName>
    </submittedName>
</protein>